<dbReference type="Pfam" id="PF00849">
    <property type="entry name" value="PseudoU_synth_2"/>
    <property type="match status" value="1"/>
</dbReference>
<dbReference type="SUPFAM" id="SSF55120">
    <property type="entry name" value="Pseudouridine synthase"/>
    <property type="match status" value="1"/>
</dbReference>
<dbReference type="Gene3D" id="3.30.2350.10">
    <property type="entry name" value="Pseudouridine synthase"/>
    <property type="match status" value="1"/>
</dbReference>
<evidence type="ECO:0000256" key="14">
    <source>
        <dbReference type="ARBA" id="ARBA00042883"/>
    </source>
</evidence>
<dbReference type="InterPro" id="IPR006145">
    <property type="entry name" value="PsdUridine_synth_RsuA/RluA"/>
</dbReference>
<dbReference type="EC" id="5.4.99.28" evidence="8"/>
<evidence type="ECO:0000256" key="5">
    <source>
        <dbReference type="ARBA" id="ARBA00036184"/>
    </source>
</evidence>
<reference evidence="18" key="1">
    <citation type="journal article" date="2019" name="Int. J. Syst. Evol. Microbiol.">
        <title>The Global Catalogue of Microorganisms (GCM) 10K type strain sequencing project: providing services to taxonomists for standard genome sequencing and annotation.</title>
        <authorList>
            <consortium name="The Broad Institute Genomics Platform"/>
            <consortium name="The Broad Institute Genome Sequencing Center for Infectious Disease"/>
            <person name="Wu L."/>
            <person name="Ma J."/>
        </authorList>
    </citation>
    <scope>NUCLEOTIDE SEQUENCE [LARGE SCALE GENOMIC DNA]</scope>
    <source>
        <strain evidence="18">CCUG 53903</strain>
    </source>
</reference>
<evidence type="ECO:0000256" key="9">
    <source>
        <dbReference type="ARBA" id="ARBA00038945"/>
    </source>
</evidence>
<organism evidence="17 18">
    <name type="scientific">Hydrogenophaga defluvii</name>
    <dbReference type="NCBI Taxonomy" id="249410"/>
    <lineage>
        <taxon>Bacteria</taxon>
        <taxon>Pseudomonadati</taxon>
        <taxon>Pseudomonadota</taxon>
        <taxon>Betaproteobacteria</taxon>
        <taxon>Burkholderiales</taxon>
        <taxon>Comamonadaceae</taxon>
        <taxon>Hydrogenophaga</taxon>
    </lineage>
</organism>
<comment type="similarity">
    <text evidence="1">Belongs to the pseudouridine synthase RluA family.</text>
</comment>
<dbReference type="InterPro" id="IPR020103">
    <property type="entry name" value="PsdUridine_synth_cat_dom_sf"/>
</dbReference>
<evidence type="ECO:0000256" key="12">
    <source>
        <dbReference type="ARBA" id="ARBA00042372"/>
    </source>
</evidence>
<comment type="function">
    <text evidence="7">Dual specificity enzyme that catalyzes the synthesis of pseudouridine from uracil-746 in 23S ribosomal RNA and from uracil-32 in the anticodon stem and loop of transfer RNAs.</text>
</comment>
<dbReference type="PANTHER" id="PTHR21600">
    <property type="entry name" value="MITOCHONDRIAL RNA PSEUDOURIDINE SYNTHASE"/>
    <property type="match status" value="1"/>
</dbReference>
<accession>A0ABW2S8J0</accession>
<evidence type="ECO:0000256" key="4">
    <source>
        <dbReference type="ARBA" id="ARBA00023235"/>
    </source>
</evidence>
<gene>
    <name evidence="17" type="ORF">ACFQU0_04480</name>
</gene>
<evidence type="ECO:0000256" key="1">
    <source>
        <dbReference type="ARBA" id="ARBA00010876"/>
    </source>
</evidence>
<sequence>MTRLNVVHADEHLLVLDKPAGLLCVPGRGPDKADCLSARAQAVYPDALIVHRLDMATSGLVVMGRGAAAQRTLSLAFADRRVLKRYEAVVAGVPDASAADAEGWSDIHLPLIVDWPNRPKSKVDFDLGRPSHTRWRTLQVSEVPGLGPCARLALVPVTGRSHQLRVHLLALGHPMLGDDLYADGAALAASPRLLLHACAITLPHPHTGQPMGWTSPAPFSA</sequence>
<evidence type="ECO:0000256" key="3">
    <source>
        <dbReference type="ARBA" id="ARBA00022694"/>
    </source>
</evidence>
<evidence type="ECO:0000313" key="17">
    <source>
        <dbReference type="EMBL" id="MFC7459681.1"/>
    </source>
</evidence>
<keyword evidence="18" id="KW-1185">Reference proteome</keyword>
<dbReference type="PANTHER" id="PTHR21600:SF91">
    <property type="entry name" value="DUAL-SPECIFICITY RNA PSEUDOURIDINE SYNTHASE RLUA"/>
    <property type="match status" value="1"/>
</dbReference>
<keyword evidence="2" id="KW-0698">rRNA processing</keyword>
<evidence type="ECO:0000256" key="10">
    <source>
        <dbReference type="ARBA" id="ARBA00039988"/>
    </source>
</evidence>
<dbReference type="EMBL" id="JBHTBZ010000010">
    <property type="protein sequence ID" value="MFC7459681.1"/>
    <property type="molecule type" value="Genomic_DNA"/>
</dbReference>
<dbReference type="InterPro" id="IPR050188">
    <property type="entry name" value="RluA_PseudoU_synthase"/>
</dbReference>
<evidence type="ECO:0000256" key="6">
    <source>
        <dbReference type="ARBA" id="ARBA00036916"/>
    </source>
</evidence>
<feature type="domain" description="Pseudouridine synthase RsuA/RluA-like" evidence="16">
    <location>
        <begin position="12"/>
        <end position="169"/>
    </location>
</feature>
<dbReference type="Proteomes" id="UP001596457">
    <property type="component" value="Unassembled WGS sequence"/>
</dbReference>
<evidence type="ECO:0000256" key="2">
    <source>
        <dbReference type="ARBA" id="ARBA00022552"/>
    </source>
</evidence>
<keyword evidence="3" id="KW-0819">tRNA processing</keyword>
<evidence type="ECO:0000259" key="16">
    <source>
        <dbReference type="Pfam" id="PF00849"/>
    </source>
</evidence>
<evidence type="ECO:0000256" key="13">
    <source>
        <dbReference type="ARBA" id="ARBA00042844"/>
    </source>
</evidence>
<evidence type="ECO:0000256" key="15">
    <source>
        <dbReference type="ARBA" id="ARBA00043143"/>
    </source>
</evidence>
<comment type="catalytic activity">
    <reaction evidence="6">
        <text>uridine(746) in 23S rRNA = pseudouridine(746) in 23S rRNA</text>
        <dbReference type="Rhea" id="RHEA:42548"/>
        <dbReference type="Rhea" id="RHEA-COMP:10109"/>
        <dbReference type="Rhea" id="RHEA-COMP:10110"/>
        <dbReference type="ChEBI" id="CHEBI:65314"/>
        <dbReference type="ChEBI" id="CHEBI:65315"/>
        <dbReference type="EC" id="5.4.99.29"/>
    </reaction>
</comment>
<dbReference type="RefSeq" id="WP_382198922.1">
    <property type="nucleotide sequence ID" value="NZ_JBHTBZ010000010.1"/>
</dbReference>
<name>A0ABW2S8J0_9BURK</name>
<dbReference type="CDD" id="cd02869">
    <property type="entry name" value="PseudoU_synth_RluA_like"/>
    <property type="match status" value="1"/>
</dbReference>
<comment type="caution">
    <text evidence="17">The sequence shown here is derived from an EMBL/GenBank/DDBJ whole genome shotgun (WGS) entry which is preliminary data.</text>
</comment>
<evidence type="ECO:0000256" key="7">
    <source>
        <dbReference type="ARBA" id="ARBA00037305"/>
    </source>
</evidence>
<evidence type="ECO:0000313" key="18">
    <source>
        <dbReference type="Proteomes" id="UP001596457"/>
    </source>
</evidence>
<dbReference type="EC" id="5.4.99.29" evidence="9"/>
<dbReference type="PROSITE" id="PS01129">
    <property type="entry name" value="PSI_RLU"/>
    <property type="match status" value="1"/>
</dbReference>
<proteinExistence type="inferred from homology"/>
<protein>
    <recommendedName>
        <fullName evidence="10">Dual-specificity RNA pseudouridine synthase RluA</fullName>
        <ecNumber evidence="8">5.4.99.28</ecNumber>
        <ecNumber evidence="9">5.4.99.29</ecNumber>
    </recommendedName>
    <alternativeName>
        <fullName evidence="11">23S rRNA pseudouridine(746) synthase</fullName>
    </alternativeName>
    <alternativeName>
        <fullName evidence="14">Ribosomal large subunit pseudouridine synthase A</fullName>
    </alternativeName>
    <alternativeName>
        <fullName evidence="13">rRNA pseudouridylate synthase A</fullName>
    </alternativeName>
    <alternativeName>
        <fullName evidence="15">rRNA-uridine isomerase A</fullName>
    </alternativeName>
    <alternativeName>
        <fullName evidence="12">tRNA pseudouridine(32) synthase</fullName>
    </alternativeName>
</protein>
<comment type="catalytic activity">
    <reaction evidence="5">
        <text>uridine(32) in tRNA = pseudouridine(32) in tRNA</text>
        <dbReference type="Rhea" id="RHEA:42544"/>
        <dbReference type="Rhea" id="RHEA-COMP:10107"/>
        <dbReference type="Rhea" id="RHEA-COMP:10108"/>
        <dbReference type="ChEBI" id="CHEBI:65314"/>
        <dbReference type="ChEBI" id="CHEBI:65315"/>
        <dbReference type="EC" id="5.4.99.28"/>
    </reaction>
</comment>
<evidence type="ECO:0000256" key="11">
    <source>
        <dbReference type="ARBA" id="ARBA00041266"/>
    </source>
</evidence>
<evidence type="ECO:0000256" key="8">
    <source>
        <dbReference type="ARBA" id="ARBA00038944"/>
    </source>
</evidence>
<dbReference type="InterPro" id="IPR006224">
    <property type="entry name" value="PsdUridine_synth_RluA-like_CS"/>
</dbReference>
<keyword evidence="4" id="KW-0413">Isomerase</keyword>